<evidence type="ECO:0000256" key="3">
    <source>
        <dbReference type="ARBA" id="ARBA00022630"/>
    </source>
</evidence>
<evidence type="ECO:0000256" key="2">
    <source>
        <dbReference type="ARBA" id="ARBA00008312"/>
    </source>
</evidence>
<protein>
    <recommendedName>
        <fullName evidence="8">NADPH:adrenodoxin oxidoreductase, mitochondrial</fullName>
        <ecNumber evidence="8">1.18.1.6</ecNumber>
    </recommendedName>
</protein>
<evidence type="ECO:0000256" key="9">
    <source>
        <dbReference type="PIRSR" id="PIRSR000362-1"/>
    </source>
</evidence>
<keyword evidence="8" id="KW-0496">Mitochondrion</keyword>
<evidence type="ECO:0000256" key="10">
    <source>
        <dbReference type="PIRSR" id="PIRSR000362-2"/>
    </source>
</evidence>
<feature type="binding site" evidence="9">
    <location>
        <position position="78"/>
    </location>
    <ligand>
        <name>FAD</name>
        <dbReference type="ChEBI" id="CHEBI:57692"/>
    </ligand>
</feature>
<feature type="binding site" evidence="10">
    <location>
        <position position="424"/>
    </location>
    <ligand>
        <name>NADP(+)</name>
        <dbReference type="ChEBI" id="CHEBI:58349"/>
    </ligand>
</feature>
<feature type="binding site" evidence="9">
    <location>
        <begin position="424"/>
        <end position="426"/>
    </location>
    <ligand>
        <name>FAD</name>
        <dbReference type="ChEBI" id="CHEBI:57692"/>
    </ligand>
</feature>
<dbReference type="InterPro" id="IPR021163">
    <property type="entry name" value="Ferredox_Rdtase_adrenod"/>
</dbReference>
<dbReference type="PRINTS" id="PR00419">
    <property type="entry name" value="ADXRDTASE"/>
</dbReference>
<keyword evidence="4 8" id="KW-0274">FAD</keyword>
<evidence type="ECO:0000256" key="8">
    <source>
        <dbReference type="PIRNR" id="PIRNR000362"/>
    </source>
</evidence>
<organism evidence="11 12">
    <name type="scientific">Venturia inaequalis</name>
    <name type="common">Apple scab fungus</name>
    <dbReference type="NCBI Taxonomy" id="5025"/>
    <lineage>
        <taxon>Eukaryota</taxon>
        <taxon>Fungi</taxon>
        <taxon>Dikarya</taxon>
        <taxon>Ascomycota</taxon>
        <taxon>Pezizomycotina</taxon>
        <taxon>Dothideomycetes</taxon>
        <taxon>Pleosporomycetidae</taxon>
        <taxon>Venturiales</taxon>
        <taxon>Venturiaceae</taxon>
        <taxon>Venturia</taxon>
    </lineage>
</organism>
<dbReference type="PANTHER" id="PTHR48467">
    <property type="entry name" value="GLUTAMATE SYNTHASE 1 [NADH], CHLOROPLASTIC-LIKE"/>
    <property type="match status" value="1"/>
</dbReference>
<dbReference type="PIRSF" id="PIRSF000362">
    <property type="entry name" value="FNR"/>
    <property type="match status" value="1"/>
</dbReference>
<comment type="similarity">
    <text evidence="2 8">Belongs to the ferredoxin--NADP reductase type 1 family.</text>
</comment>
<comment type="cofactor">
    <cofactor evidence="1 8 9">
        <name>FAD</name>
        <dbReference type="ChEBI" id="CHEBI:57692"/>
    </cofactor>
</comment>
<dbReference type="InterPro" id="IPR055275">
    <property type="entry name" value="Ferredox_Rdtase"/>
</dbReference>
<evidence type="ECO:0000256" key="5">
    <source>
        <dbReference type="ARBA" id="ARBA00022857"/>
    </source>
</evidence>
<dbReference type="Proteomes" id="UP000447873">
    <property type="component" value="Unassembled WGS sequence"/>
</dbReference>
<dbReference type="EMBL" id="WNWS01000295">
    <property type="protein sequence ID" value="KAE9971563.1"/>
    <property type="molecule type" value="Genomic_DNA"/>
</dbReference>
<feature type="binding site" evidence="9">
    <location>
        <position position="57"/>
    </location>
    <ligand>
        <name>FAD</name>
        <dbReference type="ChEBI" id="CHEBI:57692"/>
    </ligand>
</feature>
<feature type="binding site" evidence="10">
    <location>
        <position position="250"/>
    </location>
    <ligand>
        <name>NADP(+)</name>
        <dbReference type="ChEBI" id="CHEBI:58349"/>
    </ligand>
</feature>
<feature type="binding site" evidence="9">
    <location>
        <position position="417"/>
    </location>
    <ligand>
        <name>FAD</name>
        <dbReference type="ChEBI" id="CHEBI:57692"/>
    </ligand>
</feature>
<comment type="subcellular location">
    <subcellularLocation>
        <location evidence="8">Mitochondrion</location>
    </subcellularLocation>
</comment>
<proteinExistence type="inferred from homology"/>
<dbReference type="GO" id="GO:0005739">
    <property type="term" value="C:mitochondrion"/>
    <property type="evidence" value="ECO:0007669"/>
    <property type="project" value="UniProtKB-SubCell"/>
</dbReference>
<dbReference type="OrthoDB" id="333024at2759"/>
<evidence type="ECO:0000256" key="7">
    <source>
        <dbReference type="ARBA" id="ARBA00048933"/>
    </source>
</evidence>
<keyword evidence="3 8" id="KW-0285">Flavoprotein</keyword>
<sequence>MTSITIRAPYICSSCTRQLDIVSLALRKKPSTFGRTRRHVSTIQRPFRLAVIGSGPAAFYASSKVLQKHPDTLLDMYERLPIPFGLVRYGVAPDHPEVKNCQERFEEVAALPNFNFIGNINVGVDIALKDMKPHYDAILFAYGASKDRELGIPGEDLEGVMSARAFVGWYNGLPEYSHSKPNLERGDEAVVIGQGNVALDVARILLSDVDRLRKTDMPEYALELLSRSKITKVHAVGRRGPMQAAFTIKEVRELINLPGVNFSPISKELFPADLKALPRPRKRLAELLLKDRPANPTAHKTFSLDFLLSPTNFNASTSNSTALDSIDFHQNAYVDPSDFSNPKASVQPTSSPQKLTLPTTAAFRSIGYKAEPLPGISDISVPFDSKRGFITNHLGRISHPSPSPSASTMPGLYVAGWAKRGPTGVIASTMEDAFSTADSLLDDIEAGHLMLNCEEDGGVSTGLGWEGLRKEAEGRGVITTSWRDWLWIDYLEREEGKKLGKEREKMTSVEEMLGCLE</sequence>
<evidence type="ECO:0000256" key="4">
    <source>
        <dbReference type="ARBA" id="ARBA00022827"/>
    </source>
</evidence>
<dbReference type="Gene3D" id="3.40.50.720">
    <property type="entry name" value="NAD(P)-binding Rossmann-like Domain"/>
    <property type="match status" value="1"/>
</dbReference>
<dbReference type="SUPFAM" id="SSF51971">
    <property type="entry name" value="Nucleotide-binding domain"/>
    <property type="match status" value="1"/>
</dbReference>
<evidence type="ECO:0000256" key="1">
    <source>
        <dbReference type="ARBA" id="ARBA00001974"/>
    </source>
</evidence>
<name>A0A8H3UL66_VENIN</name>
<dbReference type="Gene3D" id="3.50.50.60">
    <property type="entry name" value="FAD/NAD(P)-binding domain"/>
    <property type="match status" value="1"/>
</dbReference>
<comment type="catalytic activity">
    <reaction evidence="7 8">
        <text>2 reduced [adrenodoxin] + NADP(+) + H(+) = 2 oxidized [adrenodoxin] + NADPH</text>
        <dbReference type="Rhea" id="RHEA:42312"/>
        <dbReference type="Rhea" id="RHEA-COMP:9998"/>
        <dbReference type="Rhea" id="RHEA-COMP:9999"/>
        <dbReference type="ChEBI" id="CHEBI:15378"/>
        <dbReference type="ChEBI" id="CHEBI:33737"/>
        <dbReference type="ChEBI" id="CHEBI:33738"/>
        <dbReference type="ChEBI" id="CHEBI:57783"/>
        <dbReference type="ChEBI" id="CHEBI:58349"/>
        <dbReference type="EC" id="1.18.1.6"/>
    </reaction>
</comment>
<comment type="caution">
    <text evidence="11">The sequence shown here is derived from an EMBL/GenBank/DDBJ whole genome shotgun (WGS) entry which is preliminary data.</text>
</comment>
<dbReference type="PANTHER" id="PTHR48467:SF1">
    <property type="entry name" value="GLUTAMATE SYNTHASE 1 [NADH], CHLOROPLASTIC-LIKE"/>
    <property type="match status" value="1"/>
</dbReference>
<dbReference type="AlphaFoldDB" id="A0A8H3UL66"/>
<keyword evidence="6 8" id="KW-0560">Oxidoreductase</keyword>
<feature type="binding site" evidence="10">
    <location>
        <begin position="238"/>
        <end position="239"/>
    </location>
    <ligand>
        <name>NADP(+)</name>
        <dbReference type="ChEBI" id="CHEBI:58349"/>
    </ligand>
</feature>
<evidence type="ECO:0000313" key="11">
    <source>
        <dbReference type="EMBL" id="KAE9971563.1"/>
    </source>
</evidence>
<dbReference type="GO" id="GO:0016491">
    <property type="term" value="F:oxidoreductase activity"/>
    <property type="evidence" value="ECO:0007669"/>
    <property type="project" value="UniProtKB-KW"/>
</dbReference>
<feature type="binding site" evidence="9">
    <location>
        <position position="122"/>
    </location>
    <ligand>
        <name>FAD</name>
        <dbReference type="ChEBI" id="CHEBI:57692"/>
    </ligand>
</feature>
<keyword evidence="5 8" id="KW-0521">NADP</keyword>
<feature type="binding site" evidence="10">
    <location>
        <begin position="194"/>
        <end position="197"/>
    </location>
    <ligand>
        <name>NADP(+)</name>
        <dbReference type="ChEBI" id="CHEBI:58349"/>
    </ligand>
</feature>
<accession>A0A8H3UL66</accession>
<dbReference type="InterPro" id="IPR036188">
    <property type="entry name" value="FAD/NAD-bd_sf"/>
</dbReference>
<evidence type="ECO:0000313" key="12">
    <source>
        <dbReference type="Proteomes" id="UP000447873"/>
    </source>
</evidence>
<feature type="binding site" evidence="9">
    <location>
        <position position="86"/>
    </location>
    <ligand>
        <name>FAD</name>
        <dbReference type="ChEBI" id="CHEBI:57692"/>
    </ligand>
</feature>
<reference evidence="11 12" key="1">
    <citation type="submission" date="2018-12" db="EMBL/GenBank/DDBJ databases">
        <title>Venturia inaequalis Genome Resource.</title>
        <authorList>
            <person name="Lichtner F.J."/>
        </authorList>
    </citation>
    <scope>NUCLEOTIDE SEQUENCE [LARGE SCALE GENOMIC DNA]</scope>
    <source>
        <strain evidence="11 12">120213</strain>
    </source>
</reference>
<dbReference type="EC" id="1.18.1.6" evidence="8"/>
<gene>
    <name evidence="11" type="ORF">EG328_005513</name>
</gene>
<evidence type="ECO:0000256" key="6">
    <source>
        <dbReference type="ARBA" id="ARBA00023002"/>
    </source>
</evidence>